<dbReference type="Gene3D" id="3.10.50.40">
    <property type="match status" value="1"/>
</dbReference>
<evidence type="ECO:0000313" key="17">
    <source>
        <dbReference type="EMBL" id="HJC38532.1"/>
    </source>
</evidence>
<dbReference type="InterPro" id="IPR027304">
    <property type="entry name" value="Trigger_fact/SurA_dom_sf"/>
</dbReference>
<comment type="caution">
    <text evidence="17">The sequence shown here is derived from an EMBL/GenBank/DDBJ whole genome shotgun (WGS) entry which is preliminary data.</text>
</comment>
<comment type="similarity">
    <text evidence="2 12 14">Belongs to the FKBP-type PPIase family. Tig subfamily.</text>
</comment>
<dbReference type="PANTHER" id="PTHR30560">
    <property type="entry name" value="TRIGGER FACTOR CHAPERONE AND PEPTIDYL-PROLYL CIS/TRANS ISOMERASE"/>
    <property type="match status" value="1"/>
</dbReference>
<dbReference type="AlphaFoldDB" id="A0A9D2SXA2"/>
<proteinExistence type="inferred from homology"/>
<dbReference type="InterPro" id="IPR046357">
    <property type="entry name" value="PPIase_dom_sf"/>
</dbReference>
<dbReference type="InterPro" id="IPR008881">
    <property type="entry name" value="Trigger_fac_ribosome-bd_bac"/>
</dbReference>
<evidence type="ECO:0000256" key="15">
    <source>
        <dbReference type="SAM" id="Coils"/>
    </source>
</evidence>
<reference evidence="17" key="1">
    <citation type="journal article" date="2021" name="PeerJ">
        <title>Extensive microbial diversity within the chicken gut microbiome revealed by metagenomics and culture.</title>
        <authorList>
            <person name="Gilroy R."/>
            <person name="Ravi A."/>
            <person name="Getino M."/>
            <person name="Pursley I."/>
            <person name="Horton D.L."/>
            <person name="Alikhan N.F."/>
            <person name="Baker D."/>
            <person name="Gharbi K."/>
            <person name="Hall N."/>
            <person name="Watson M."/>
            <person name="Adriaenssens E.M."/>
            <person name="Foster-Nyarko E."/>
            <person name="Jarju S."/>
            <person name="Secka A."/>
            <person name="Antonio M."/>
            <person name="Oren A."/>
            <person name="Chaudhuri R.R."/>
            <person name="La Ragione R."/>
            <person name="Hildebrand F."/>
            <person name="Pallen M.J."/>
        </authorList>
    </citation>
    <scope>NUCLEOTIDE SEQUENCE</scope>
    <source>
        <strain evidence="17">ChiGjej1B1-1692</strain>
    </source>
</reference>
<dbReference type="GO" id="GO:0051083">
    <property type="term" value="P:'de novo' cotranslational protein folding"/>
    <property type="evidence" value="ECO:0007669"/>
    <property type="project" value="TreeGrafter"/>
</dbReference>
<dbReference type="GO" id="GO:0015031">
    <property type="term" value="P:protein transport"/>
    <property type="evidence" value="ECO:0007669"/>
    <property type="project" value="UniProtKB-UniRule"/>
</dbReference>
<comment type="catalytic activity">
    <reaction evidence="1 12 13">
        <text>[protein]-peptidylproline (omega=180) = [protein]-peptidylproline (omega=0)</text>
        <dbReference type="Rhea" id="RHEA:16237"/>
        <dbReference type="Rhea" id="RHEA-COMP:10747"/>
        <dbReference type="Rhea" id="RHEA-COMP:10748"/>
        <dbReference type="ChEBI" id="CHEBI:83833"/>
        <dbReference type="ChEBI" id="CHEBI:83834"/>
        <dbReference type="EC" id="5.2.1.8"/>
    </reaction>
</comment>
<comment type="domain">
    <text evidence="12">Consists of 3 domains; the N-terminus binds the ribosome, the middle domain has PPIase activity, while the C-terminus has intrinsic chaperone activity on its own.</text>
</comment>
<evidence type="ECO:0000256" key="12">
    <source>
        <dbReference type="HAMAP-Rule" id="MF_00303"/>
    </source>
</evidence>
<sequence length="429" mass="48745">MSLQVEKLEHNMAKLTIEVPAEDVEKALQAAYLKERKRISLPGFRKGKVPRQMIEKMYGPEVFYDDAANHMISEAYGKAYDECELEIVSQPKVEVTQLEKGKPFIFTAEVAVKPEVTLGEYKGLKVDKVSVEVTDEEVDAEIEKERERNARTVEVTDRAVQDKDEVTLDFEGFVDGEAFEGGKGEDYPLTIGSGAFIPGFEDQLIGAEIGKEMEVKVTFPEEYQAKELAGKEAVFKCTVKAIKAKELPELDDEFASDVSEEGETMDEYKAEVRGKIKERKEREAKEKKENQTVEQAVANAEIDLPEPMVDLQARQMADDFARRIMQQGMSLEQYFQFTGLSEEKMMEELKPQAEKRIRTRLVLEAIVAAENIEVSDERLEEELKKMADAYQMEVDKLKEFMGENEKKQMKEDIAVQEAVTLITEAAVEE</sequence>
<dbReference type="PROSITE" id="PS50059">
    <property type="entry name" value="FKBP_PPIASE"/>
    <property type="match status" value="1"/>
</dbReference>
<keyword evidence="15" id="KW-0175">Coiled coil</keyword>
<dbReference type="InterPro" id="IPR008880">
    <property type="entry name" value="Trigger_fac_C"/>
</dbReference>
<evidence type="ECO:0000256" key="1">
    <source>
        <dbReference type="ARBA" id="ARBA00000971"/>
    </source>
</evidence>
<dbReference type="GO" id="GO:0005737">
    <property type="term" value="C:cytoplasm"/>
    <property type="evidence" value="ECO:0007669"/>
    <property type="project" value="UniProtKB-SubCell"/>
</dbReference>
<evidence type="ECO:0000313" key="18">
    <source>
        <dbReference type="Proteomes" id="UP000823894"/>
    </source>
</evidence>
<evidence type="ECO:0000256" key="11">
    <source>
        <dbReference type="ARBA" id="ARBA00029986"/>
    </source>
</evidence>
<dbReference type="Proteomes" id="UP000823894">
    <property type="component" value="Unassembled WGS sequence"/>
</dbReference>
<comment type="subcellular location">
    <subcellularLocation>
        <location evidence="12">Cytoplasm</location>
    </subcellularLocation>
    <text evidence="12">About half TF is bound to the ribosome near the polypeptide exit tunnel while the other half is free in the cytoplasm.</text>
</comment>
<evidence type="ECO:0000256" key="7">
    <source>
        <dbReference type="ARBA" id="ARBA00023186"/>
    </source>
</evidence>
<comment type="function">
    <text evidence="10 12">Involved in protein export. Acts as a chaperone by maintaining the newly synthesized protein in an open conformation. Functions as a peptidyl-prolyl cis-trans isomerase.</text>
</comment>
<name>A0A9D2SXA2_9FIRM</name>
<organism evidence="17 18">
    <name type="scientific">Candidatus Mediterraneibacter faecigallinarum</name>
    <dbReference type="NCBI Taxonomy" id="2838669"/>
    <lineage>
        <taxon>Bacteria</taxon>
        <taxon>Bacillati</taxon>
        <taxon>Bacillota</taxon>
        <taxon>Clostridia</taxon>
        <taxon>Lachnospirales</taxon>
        <taxon>Lachnospiraceae</taxon>
        <taxon>Mediterraneibacter</taxon>
    </lineage>
</organism>
<dbReference type="Gene3D" id="1.10.3120.10">
    <property type="entry name" value="Trigger factor, C-terminal domain"/>
    <property type="match status" value="1"/>
</dbReference>
<keyword evidence="9 12" id="KW-0131">Cell cycle</keyword>
<evidence type="ECO:0000256" key="9">
    <source>
        <dbReference type="ARBA" id="ARBA00023306"/>
    </source>
</evidence>
<dbReference type="SUPFAM" id="SSF54534">
    <property type="entry name" value="FKBP-like"/>
    <property type="match status" value="1"/>
</dbReference>
<dbReference type="Pfam" id="PF05697">
    <property type="entry name" value="Trigger_N"/>
    <property type="match status" value="1"/>
</dbReference>
<dbReference type="Pfam" id="PF00254">
    <property type="entry name" value="FKBP_C"/>
    <property type="match status" value="1"/>
</dbReference>
<evidence type="ECO:0000259" key="16">
    <source>
        <dbReference type="PROSITE" id="PS50059"/>
    </source>
</evidence>
<dbReference type="InterPro" id="IPR036611">
    <property type="entry name" value="Trigger_fac_ribosome-bd_sf"/>
</dbReference>
<evidence type="ECO:0000256" key="6">
    <source>
        <dbReference type="ARBA" id="ARBA00023110"/>
    </source>
</evidence>
<dbReference type="Pfam" id="PF05698">
    <property type="entry name" value="Trigger_C"/>
    <property type="match status" value="1"/>
</dbReference>
<dbReference type="PIRSF" id="PIRSF003095">
    <property type="entry name" value="Trigger_factor"/>
    <property type="match status" value="1"/>
</dbReference>
<evidence type="ECO:0000256" key="8">
    <source>
        <dbReference type="ARBA" id="ARBA00023235"/>
    </source>
</evidence>
<evidence type="ECO:0000256" key="3">
    <source>
        <dbReference type="ARBA" id="ARBA00013194"/>
    </source>
</evidence>
<dbReference type="GO" id="GO:0051301">
    <property type="term" value="P:cell division"/>
    <property type="evidence" value="ECO:0007669"/>
    <property type="project" value="UniProtKB-KW"/>
</dbReference>
<evidence type="ECO:0000256" key="10">
    <source>
        <dbReference type="ARBA" id="ARBA00024849"/>
    </source>
</evidence>
<dbReference type="SUPFAM" id="SSF109998">
    <property type="entry name" value="Triger factor/SurA peptide-binding domain-like"/>
    <property type="match status" value="1"/>
</dbReference>
<evidence type="ECO:0000256" key="14">
    <source>
        <dbReference type="RuleBase" id="RU003914"/>
    </source>
</evidence>
<dbReference type="InterPro" id="IPR005215">
    <property type="entry name" value="Trig_fac"/>
</dbReference>
<dbReference type="PANTHER" id="PTHR30560:SF3">
    <property type="entry name" value="TRIGGER FACTOR-LIKE PROTEIN TIG, CHLOROPLASTIC"/>
    <property type="match status" value="1"/>
</dbReference>
<dbReference type="Gene3D" id="3.30.70.1050">
    <property type="entry name" value="Trigger factor ribosome-binding domain"/>
    <property type="match status" value="1"/>
</dbReference>
<keyword evidence="5 12" id="KW-0132">Cell division</keyword>
<keyword evidence="6 12" id="KW-0697">Rotamase</keyword>
<dbReference type="SUPFAM" id="SSF102735">
    <property type="entry name" value="Trigger factor ribosome-binding domain"/>
    <property type="match status" value="1"/>
</dbReference>
<dbReference type="GO" id="GO:0044183">
    <property type="term" value="F:protein folding chaperone"/>
    <property type="evidence" value="ECO:0007669"/>
    <property type="project" value="TreeGrafter"/>
</dbReference>
<gene>
    <name evidence="12 17" type="primary">tig</name>
    <name evidence="17" type="ORF">H9757_05660</name>
</gene>
<dbReference type="FunFam" id="3.10.50.40:FF:000001">
    <property type="entry name" value="Trigger factor"/>
    <property type="match status" value="1"/>
</dbReference>
<dbReference type="HAMAP" id="MF_00303">
    <property type="entry name" value="Trigger_factor_Tig"/>
    <property type="match status" value="1"/>
</dbReference>
<keyword evidence="7 12" id="KW-0143">Chaperone</keyword>
<dbReference type="EMBL" id="DWWK01000084">
    <property type="protein sequence ID" value="HJC38532.1"/>
    <property type="molecule type" value="Genomic_DNA"/>
</dbReference>
<dbReference type="InterPro" id="IPR001179">
    <property type="entry name" value="PPIase_FKBP_dom"/>
</dbReference>
<reference evidence="17" key="2">
    <citation type="submission" date="2021-04" db="EMBL/GenBank/DDBJ databases">
        <authorList>
            <person name="Gilroy R."/>
        </authorList>
    </citation>
    <scope>NUCLEOTIDE SEQUENCE</scope>
    <source>
        <strain evidence="17">ChiGjej1B1-1692</strain>
    </source>
</reference>
<dbReference type="GO" id="GO:0043335">
    <property type="term" value="P:protein unfolding"/>
    <property type="evidence" value="ECO:0007669"/>
    <property type="project" value="TreeGrafter"/>
</dbReference>
<accession>A0A9D2SXA2</accession>
<evidence type="ECO:0000256" key="13">
    <source>
        <dbReference type="PROSITE-ProRule" id="PRU00277"/>
    </source>
</evidence>
<evidence type="ECO:0000256" key="2">
    <source>
        <dbReference type="ARBA" id="ARBA00005464"/>
    </source>
</evidence>
<keyword evidence="12" id="KW-0963">Cytoplasm</keyword>
<keyword evidence="8 12" id="KW-0413">Isomerase</keyword>
<dbReference type="InterPro" id="IPR037041">
    <property type="entry name" value="Trigger_fac_C_sf"/>
</dbReference>
<evidence type="ECO:0000256" key="4">
    <source>
        <dbReference type="ARBA" id="ARBA00016902"/>
    </source>
</evidence>
<dbReference type="EC" id="5.2.1.8" evidence="3 12"/>
<dbReference type="GO" id="GO:0003755">
    <property type="term" value="F:peptidyl-prolyl cis-trans isomerase activity"/>
    <property type="evidence" value="ECO:0007669"/>
    <property type="project" value="UniProtKB-UniRule"/>
</dbReference>
<feature type="coiled-coil region" evidence="15">
    <location>
        <begin position="265"/>
        <end position="303"/>
    </location>
</feature>
<protein>
    <recommendedName>
        <fullName evidence="4 12">Trigger factor</fullName>
        <shortName evidence="12">TF</shortName>
        <ecNumber evidence="3 12">5.2.1.8</ecNumber>
    </recommendedName>
    <alternativeName>
        <fullName evidence="11 12">PPIase</fullName>
    </alternativeName>
</protein>
<feature type="domain" description="PPIase FKBP-type" evidence="16">
    <location>
        <begin position="163"/>
        <end position="245"/>
    </location>
</feature>
<dbReference type="GO" id="GO:0043022">
    <property type="term" value="F:ribosome binding"/>
    <property type="evidence" value="ECO:0007669"/>
    <property type="project" value="TreeGrafter"/>
</dbReference>
<dbReference type="NCBIfam" id="TIGR00115">
    <property type="entry name" value="tig"/>
    <property type="match status" value="1"/>
</dbReference>
<evidence type="ECO:0000256" key="5">
    <source>
        <dbReference type="ARBA" id="ARBA00022618"/>
    </source>
</evidence>